<dbReference type="Pfam" id="PF01872">
    <property type="entry name" value="RibD_C"/>
    <property type="match status" value="1"/>
</dbReference>
<evidence type="ECO:0000259" key="1">
    <source>
        <dbReference type="Pfam" id="PF01872"/>
    </source>
</evidence>
<dbReference type="InterPro" id="IPR024072">
    <property type="entry name" value="DHFR-like_dom_sf"/>
</dbReference>
<dbReference type="InterPro" id="IPR002734">
    <property type="entry name" value="RibDG_C"/>
</dbReference>
<dbReference type="EMBL" id="HACM01011921">
    <property type="protein sequence ID" value="CRZ12363.1"/>
    <property type="molecule type" value="Transcribed_RNA"/>
</dbReference>
<name>A0A0H5RED4_9EUKA</name>
<sequence>MSLHELIQHVKRIRCRPSSLHVTLVSNRATLLGENGYSTIKIKKASPSNPVDRDMLHIARALSTSIITTAANLRDEPKMTTSLGNWSQLCHSNPPTTIVLTRGGHIPLHHPLFYNAPGPVQILFTGNGPPPVLPSELINRGVIVNARPGLNASEIIKDLKEDGNRVTIEAGPSSTNLLYEADAIDALLLSTFFGKIDCCYIGGETNLKPFIANRFTEI</sequence>
<feature type="domain" description="Bacterial bifunctional deaminase-reductase C-terminal" evidence="1">
    <location>
        <begin position="46"/>
        <end position="189"/>
    </location>
</feature>
<accession>A0A0H5RED4</accession>
<organism evidence="2">
    <name type="scientific">Spongospora subterranea</name>
    <dbReference type="NCBI Taxonomy" id="70186"/>
    <lineage>
        <taxon>Eukaryota</taxon>
        <taxon>Sar</taxon>
        <taxon>Rhizaria</taxon>
        <taxon>Endomyxa</taxon>
        <taxon>Phytomyxea</taxon>
        <taxon>Plasmodiophorida</taxon>
        <taxon>Plasmodiophoridae</taxon>
        <taxon>Spongospora</taxon>
    </lineage>
</organism>
<dbReference type="Gene3D" id="3.40.430.10">
    <property type="entry name" value="Dihydrofolate Reductase, subunit A"/>
    <property type="match status" value="1"/>
</dbReference>
<feature type="non-terminal residue" evidence="2">
    <location>
        <position position="218"/>
    </location>
</feature>
<protein>
    <recommendedName>
        <fullName evidence="1">Bacterial bifunctional deaminase-reductase C-terminal domain-containing protein</fullName>
    </recommendedName>
</protein>
<dbReference type="AlphaFoldDB" id="A0A0H5RED4"/>
<evidence type="ECO:0000313" key="2">
    <source>
        <dbReference type="EMBL" id="CRZ12363.1"/>
    </source>
</evidence>
<proteinExistence type="predicted"/>
<dbReference type="GO" id="GO:0009231">
    <property type="term" value="P:riboflavin biosynthetic process"/>
    <property type="evidence" value="ECO:0007669"/>
    <property type="project" value="InterPro"/>
</dbReference>
<dbReference type="GO" id="GO:0008703">
    <property type="term" value="F:5-amino-6-(5-phosphoribosylamino)uracil reductase activity"/>
    <property type="evidence" value="ECO:0007669"/>
    <property type="project" value="InterPro"/>
</dbReference>
<dbReference type="SUPFAM" id="SSF53597">
    <property type="entry name" value="Dihydrofolate reductase-like"/>
    <property type="match status" value="1"/>
</dbReference>
<reference evidence="2" key="1">
    <citation type="submission" date="2015-04" db="EMBL/GenBank/DDBJ databases">
        <title>The genome sequence of the plant pathogenic Rhizarian Plasmodiophora brassicae reveals insights in its biotrophic life cycle and the origin of chitin synthesis.</title>
        <authorList>
            <person name="Schwelm A."/>
            <person name="Fogelqvist J."/>
            <person name="Knaust A."/>
            <person name="Julke S."/>
            <person name="Lilja T."/>
            <person name="Dhandapani V."/>
            <person name="Bonilla-Rosso G."/>
            <person name="Karlsson M."/>
            <person name="Shevchenko A."/>
            <person name="Choi S.R."/>
            <person name="Kim H.G."/>
            <person name="Park J.Y."/>
            <person name="Lim Y.P."/>
            <person name="Ludwig-Muller J."/>
            <person name="Dixelius C."/>
        </authorList>
    </citation>
    <scope>NUCLEOTIDE SEQUENCE</scope>
    <source>
        <tissue evidence="2">Potato root galls</tissue>
    </source>
</reference>